<reference evidence="2" key="1">
    <citation type="journal article" date="2023" name="Front. Plant Sci.">
        <title>Chromosomal-level genome assembly of Melastoma candidum provides insights into trichome evolution.</title>
        <authorList>
            <person name="Zhong Y."/>
            <person name="Wu W."/>
            <person name="Sun C."/>
            <person name="Zou P."/>
            <person name="Liu Y."/>
            <person name="Dai S."/>
            <person name="Zhou R."/>
        </authorList>
    </citation>
    <scope>NUCLEOTIDE SEQUENCE [LARGE SCALE GENOMIC DNA]</scope>
</reference>
<dbReference type="EMBL" id="CM042883">
    <property type="protein sequence ID" value="KAI4374587.1"/>
    <property type="molecule type" value="Genomic_DNA"/>
</dbReference>
<gene>
    <name evidence="1" type="ORF">MLD38_012567</name>
</gene>
<protein>
    <submittedName>
        <fullName evidence="1">Uncharacterized protein</fullName>
    </submittedName>
</protein>
<organism evidence="1 2">
    <name type="scientific">Melastoma candidum</name>
    <dbReference type="NCBI Taxonomy" id="119954"/>
    <lineage>
        <taxon>Eukaryota</taxon>
        <taxon>Viridiplantae</taxon>
        <taxon>Streptophyta</taxon>
        <taxon>Embryophyta</taxon>
        <taxon>Tracheophyta</taxon>
        <taxon>Spermatophyta</taxon>
        <taxon>Magnoliopsida</taxon>
        <taxon>eudicotyledons</taxon>
        <taxon>Gunneridae</taxon>
        <taxon>Pentapetalae</taxon>
        <taxon>rosids</taxon>
        <taxon>malvids</taxon>
        <taxon>Myrtales</taxon>
        <taxon>Melastomataceae</taxon>
        <taxon>Melastomatoideae</taxon>
        <taxon>Melastomateae</taxon>
        <taxon>Melastoma</taxon>
    </lineage>
</organism>
<evidence type="ECO:0000313" key="1">
    <source>
        <dbReference type="EMBL" id="KAI4374587.1"/>
    </source>
</evidence>
<dbReference type="Proteomes" id="UP001057402">
    <property type="component" value="Chromosome 4"/>
</dbReference>
<sequence>MAEEDRSGASLLSSSCPDARKRRVSYFYEPSIGDYYYGQSHPMKPHRIRMAHNLIVHYYLHRRLEILRPFPASPEDIRRFHSDDYVSFLSSVSPDLTHSDPSLPRQLKRFNVGEDCPVFDGLFPFCQASAGGSIGAAVKLNLGDADVALNWAGGLHHAKKAEASGFCYVNDIVLGILELLKVHRRVLYVDIDVHHGDGVEEAFYTTDRVMTVSFHKFGDFFPGSGHIKDIGAGPGKNYALNVPLNDGIDDESFRGMFRPIIQKVMEVYQPDAVVLQCGADSLSGDRLGCFNLSVKGHADCLRFLRSFNVPLMVLGGGGYTMRNVARCWCYETAVAVDVEPDNNLPYNEYYEYFGPDYTLLVEPCSMENLNSARDLERIRNMLLEQLSRIPHAPSVPFQTTPPITQAPEDAEEEMEKREKPRIWSGDDYESDPEEDNRIHRRRLAGEFTANENVEKREDEDKPMEDQPPC</sequence>
<keyword evidence="2" id="KW-1185">Reference proteome</keyword>
<proteinExistence type="predicted"/>
<comment type="caution">
    <text evidence="1">The sequence shown here is derived from an EMBL/GenBank/DDBJ whole genome shotgun (WGS) entry which is preliminary data.</text>
</comment>
<name>A0ACB9RF57_9MYRT</name>
<evidence type="ECO:0000313" key="2">
    <source>
        <dbReference type="Proteomes" id="UP001057402"/>
    </source>
</evidence>
<accession>A0ACB9RF57</accession>